<comment type="subcellular location">
    <subcellularLocation>
        <location evidence="10">Cytoplasm</location>
    </subcellularLocation>
</comment>
<keyword evidence="4 10" id="KW-0863">Zinc-finger</keyword>
<evidence type="ECO:0000256" key="5">
    <source>
        <dbReference type="ARBA" id="ARBA00022833"/>
    </source>
</evidence>
<dbReference type="FunFam" id="1.10.287.110:FF:000034">
    <property type="entry name" value="Chaperone protein DnaJ"/>
    <property type="match status" value="1"/>
</dbReference>
<dbReference type="InterPro" id="IPR018253">
    <property type="entry name" value="DnaJ_domain_CS"/>
</dbReference>
<evidence type="ECO:0000256" key="3">
    <source>
        <dbReference type="ARBA" id="ARBA00022737"/>
    </source>
</evidence>
<evidence type="ECO:0000256" key="2">
    <source>
        <dbReference type="ARBA" id="ARBA00022723"/>
    </source>
</evidence>
<dbReference type="GO" id="GO:0009408">
    <property type="term" value="P:response to heat"/>
    <property type="evidence" value="ECO:0007669"/>
    <property type="project" value="InterPro"/>
</dbReference>
<evidence type="ECO:0000259" key="13">
    <source>
        <dbReference type="PROSITE" id="PS51188"/>
    </source>
</evidence>
<dbReference type="GO" id="GO:0005737">
    <property type="term" value="C:cytoplasm"/>
    <property type="evidence" value="ECO:0007669"/>
    <property type="project" value="UniProtKB-SubCell"/>
</dbReference>
<evidence type="ECO:0000259" key="12">
    <source>
        <dbReference type="PROSITE" id="PS50076"/>
    </source>
</evidence>
<evidence type="ECO:0000256" key="11">
    <source>
        <dbReference type="PROSITE-ProRule" id="PRU00546"/>
    </source>
</evidence>
<evidence type="ECO:0000313" key="15">
    <source>
        <dbReference type="Proteomes" id="UP000586454"/>
    </source>
</evidence>
<dbReference type="NCBIfam" id="TIGR02349">
    <property type="entry name" value="DnaJ_bact"/>
    <property type="match status" value="1"/>
</dbReference>
<dbReference type="Proteomes" id="UP000586454">
    <property type="component" value="Unassembled WGS sequence"/>
</dbReference>
<comment type="domain">
    <text evidence="10">The J domain is necessary and sufficient to stimulate DnaK ATPase activity. Zinc center 1 plays an important role in the autonomous, DnaK-independent chaperone activity of DnaJ. Zinc center 2 is essential for interaction with DnaK and for DnaJ activity.</text>
</comment>
<dbReference type="GO" id="GO:0005524">
    <property type="term" value="F:ATP binding"/>
    <property type="evidence" value="ECO:0007669"/>
    <property type="project" value="InterPro"/>
</dbReference>
<dbReference type="InterPro" id="IPR001305">
    <property type="entry name" value="HSP_DnaJ_Cys-rich_dom"/>
</dbReference>
<dbReference type="PANTHER" id="PTHR43096:SF10">
    <property type="entry name" value="CHAPERONE PROTEIN DNAJ A6, CHLOROPLASTIC"/>
    <property type="match status" value="1"/>
</dbReference>
<dbReference type="Pfam" id="PF00226">
    <property type="entry name" value="DnaJ"/>
    <property type="match status" value="1"/>
</dbReference>
<feature type="repeat" description="CXXCXGXG motif" evidence="10">
    <location>
        <begin position="209"/>
        <end position="216"/>
    </location>
</feature>
<proteinExistence type="inferred from homology"/>
<evidence type="ECO:0000256" key="9">
    <source>
        <dbReference type="ARBA" id="ARBA00067609"/>
    </source>
</evidence>
<evidence type="ECO:0000256" key="4">
    <source>
        <dbReference type="ARBA" id="ARBA00022771"/>
    </source>
</evidence>
<dbReference type="InterPro" id="IPR012724">
    <property type="entry name" value="DnaJ"/>
</dbReference>
<dbReference type="SUPFAM" id="SSF57938">
    <property type="entry name" value="DnaJ/Hsp40 cysteine-rich domain"/>
    <property type="match status" value="1"/>
</dbReference>
<feature type="binding site" evidence="10">
    <location>
        <position position="169"/>
    </location>
    <ligand>
        <name>Zn(2+)</name>
        <dbReference type="ChEBI" id="CHEBI:29105"/>
        <label>2</label>
    </ligand>
</feature>
<reference evidence="14 15" key="1">
    <citation type="submission" date="2020-06" db="EMBL/GenBank/DDBJ databases">
        <authorList>
            <person name="Criscuolo A."/>
        </authorList>
    </citation>
    <scope>NUCLEOTIDE SEQUENCE [LARGE SCALE GENOMIC DNA]</scope>
    <source>
        <strain evidence="14">1804121828</strain>
    </source>
</reference>
<dbReference type="CDD" id="cd06257">
    <property type="entry name" value="DnaJ"/>
    <property type="match status" value="1"/>
</dbReference>
<feature type="zinc finger region" description="CR-type" evidence="11">
    <location>
        <begin position="139"/>
        <end position="221"/>
    </location>
</feature>
<comment type="similarity">
    <text evidence="8 10">Belongs to the DnaJ family.</text>
</comment>
<dbReference type="Pfam" id="PF00684">
    <property type="entry name" value="DnaJ_CXXCXGXG"/>
    <property type="match status" value="1"/>
</dbReference>
<keyword evidence="10" id="KW-0963">Cytoplasm</keyword>
<keyword evidence="10" id="KW-0346">Stress response</keyword>
<dbReference type="CDD" id="cd10719">
    <property type="entry name" value="DnaJ_zf"/>
    <property type="match status" value="1"/>
</dbReference>
<dbReference type="FunFam" id="2.10.230.10:FF:000002">
    <property type="entry name" value="Molecular chaperone DnaJ"/>
    <property type="match status" value="1"/>
</dbReference>
<keyword evidence="15" id="KW-1185">Reference proteome</keyword>
<dbReference type="GO" id="GO:0051082">
    <property type="term" value="F:unfolded protein binding"/>
    <property type="evidence" value="ECO:0007669"/>
    <property type="project" value="UniProtKB-UniRule"/>
</dbReference>
<evidence type="ECO:0000256" key="1">
    <source>
        <dbReference type="ARBA" id="ARBA00022705"/>
    </source>
</evidence>
<comment type="caution">
    <text evidence="14">The sequence shown here is derived from an EMBL/GenBank/DDBJ whole genome shotgun (WGS) entry which is preliminary data.</text>
</comment>
<feature type="binding site" evidence="10">
    <location>
        <position position="198"/>
    </location>
    <ligand>
        <name>Zn(2+)</name>
        <dbReference type="ChEBI" id="CHEBI:29105"/>
        <label>2</label>
    </ligand>
</feature>
<accession>A0A6V6XYP1</accession>
<protein>
    <recommendedName>
        <fullName evidence="9 10">Chaperone protein DnaJ</fullName>
    </recommendedName>
</protein>
<keyword evidence="1 10" id="KW-0235">DNA replication</keyword>
<keyword evidence="3 10" id="KW-0677">Repeat</keyword>
<dbReference type="SUPFAM" id="SSF46565">
    <property type="entry name" value="Chaperone J-domain"/>
    <property type="match status" value="1"/>
</dbReference>
<dbReference type="Gene3D" id="2.60.260.20">
    <property type="entry name" value="Urease metallochaperone UreE, N-terminal domain"/>
    <property type="match status" value="2"/>
</dbReference>
<keyword evidence="2 10" id="KW-0479">Metal-binding</keyword>
<dbReference type="NCBIfam" id="NF008035">
    <property type="entry name" value="PRK10767.1"/>
    <property type="match status" value="1"/>
</dbReference>
<evidence type="ECO:0000256" key="7">
    <source>
        <dbReference type="ARBA" id="ARBA00053423"/>
    </source>
</evidence>
<dbReference type="EMBL" id="CAIJCS010000008">
    <property type="protein sequence ID" value="CAC9922695.1"/>
    <property type="molecule type" value="Genomic_DNA"/>
</dbReference>
<keyword evidence="6 10" id="KW-0143">Chaperone</keyword>
<evidence type="ECO:0000256" key="10">
    <source>
        <dbReference type="HAMAP-Rule" id="MF_01152"/>
    </source>
</evidence>
<dbReference type="PROSITE" id="PS00636">
    <property type="entry name" value="DNAJ_1"/>
    <property type="match status" value="1"/>
</dbReference>
<organism evidence="14 15">
    <name type="scientific">Aedoeadaptatus nemausensis</name>
    <dbReference type="NCBI Taxonomy" id="2582829"/>
    <lineage>
        <taxon>Bacteria</taxon>
        <taxon>Bacillati</taxon>
        <taxon>Bacillota</taxon>
        <taxon>Tissierellia</taxon>
        <taxon>Tissierellales</taxon>
        <taxon>Peptoniphilaceae</taxon>
        <taxon>Aedoeadaptatus</taxon>
    </lineage>
</organism>
<feature type="binding site" evidence="10">
    <location>
        <position position="212"/>
    </location>
    <ligand>
        <name>Zn(2+)</name>
        <dbReference type="ChEBI" id="CHEBI:29105"/>
        <label>1</label>
    </ligand>
</feature>
<keyword evidence="5 10" id="KW-0862">Zinc</keyword>
<dbReference type="PRINTS" id="PR00625">
    <property type="entry name" value="JDOMAIN"/>
</dbReference>
<dbReference type="InterPro" id="IPR036869">
    <property type="entry name" value="J_dom_sf"/>
</dbReference>
<feature type="repeat" description="CXXCXGXG motif" evidence="10">
    <location>
        <begin position="152"/>
        <end position="159"/>
    </location>
</feature>
<dbReference type="PANTHER" id="PTHR43096">
    <property type="entry name" value="DNAJ HOMOLOG 1, MITOCHONDRIAL-RELATED"/>
    <property type="match status" value="1"/>
</dbReference>
<dbReference type="Gene3D" id="2.10.230.10">
    <property type="entry name" value="Heat shock protein DnaJ, cysteine-rich domain"/>
    <property type="match status" value="1"/>
</dbReference>
<dbReference type="AlphaFoldDB" id="A0A6V6XYP1"/>
<dbReference type="SMART" id="SM00271">
    <property type="entry name" value="DnaJ"/>
    <property type="match status" value="1"/>
</dbReference>
<evidence type="ECO:0000256" key="8">
    <source>
        <dbReference type="ARBA" id="ARBA00061004"/>
    </source>
</evidence>
<dbReference type="GO" id="GO:0042026">
    <property type="term" value="P:protein refolding"/>
    <property type="evidence" value="ECO:0007669"/>
    <property type="project" value="TreeGrafter"/>
</dbReference>
<dbReference type="PROSITE" id="PS51188">
    <property type="entry name" value="ZF_CR"/>
    <property type="match status" value="1"/>
</dbReference>
<dbReference type="CDD" id="cd10747">
    <property type="entry name" value="DnaJ_C"/>
    <property type="match status" value="1"/>
</dbReference>
<dbReference type="GO" id="GO:0008270">
    <property type="term" value="F:zinc ion binding"/>
    <property type="evidence" value="ECO:0007669"/>
    <property type="project" value="UniProtKB-UniRule"/>
</dbReference>
<evidence type="ECO:0000256" key="6">
    <source>
        <dbReference type="ARBA" id="ARBA00023186"/>
    </source>
</evidence>
<dbReference type="InterPro" id="IPR002939">
    <property type="entry name" value="DnaJ_C"/>
</dbReference>
<dbReference type="HAMAP" id="MF_01152">
    <property type="entry name" value="DnaJ"/>
    <property type="match status" value="1"/>
</dbReference>
<dbReference type="GO" id="GO:0031072">
    <property type="term" value="F:heat shock protein binding"/>
    <property type="evidence" value="ECO:0007669"/>
    <property type="project" value="InterPro"/>
</dbReference>
<dbReference type="FunFam" id="2.60.260.20:FF:000005">
    <property type="entry name" value="Chaperone protein dnaJ 1, mitochondrial"/>
    <property type="match status" value="1"/>
</dbReference>
<comment type="subunit">
    <text evidence="10">Homodimer.</text>
</comment>
<dbReference type="Gene3D" id="1.10.287.110">
    <property type="entry name" value="DnaJ domain"/>
    <property type="match status" value="1"/>
</dbReference>
<dbReference type="SUPFAM" id="SSF49493">
    <property type="entry name" value="HSP40/DnaJ peptide-binding domain"/>
    <property type="match status" value="2"/>
</dbReference>
<name>A0A6V6XYP1_9FIRM</name>
<feature type="binding site" evidence="10">
    <location>
        <position position="155"/>
    </location>
    <ligand>
        <name>Zn(2+)</name>
        <dbReference type="ChEBI" id="CHEBI:29105"/>
        <label>1</label>
    </ligand>
</feature>
<feature type="binding site" evidence="10">
    <location>
        <position position="152"/>
    </location>
    <ligand>
        <name>Zn(2+)</name>
        <dbReference type="ChEBI" id="CHEBI:29105"/>
        <label>1</label>
    </ligand>
</feature>
<feature type="domain" description="CR-type" evidence="13">
    <location>
        <begin position="139"/>
        <end position="221"/>
    </location>
</feature>
<dbReference type="GO" id="GO:0006260">
    <property type="term" value="P:DNA replication"/>
    <property type="evidence" value="ECO:0007669"/>
    <property type="project" value="UniProtKB-KW"/>
</dbReference>
<feature type="repeat" description="CXXCXGXG motif" evidence="10">
    <location>
        <begin position="169"/>
        <end position="176"/>
    </location>
</feature>
<feature type="binding site" evidence="10">
    <location>
        <position position="209"/>
    </location>
    <ligand>
        <name>Zn(2+)</name>
        <dbReference type="ChEBI" id="CHEBI:29105"/>
        <label>1</label>
    </ligand>
</feature>
<dbReference type="InterPro" id="IPR001623">
    <property type="entry name" value="DnaJ_domain"/>
</dbReference>
<feature type="binding site" evidence="10">
    <location>
        <position position="195"/>
    </location>
    <ligand>
        <name>Zn(2+)</name>
        <dbReference type="ChEBI" id="CHEBI:29105"/>
        <label>2</label>
    </ligand>
</feature>
<gene>
    <name evidence="10" type="primary">dnaJ</name>
    <name evidence="14" type="ORF">PEPNEM18_00098</name>
</gene>
<evidence type="ECO:0000313" key="14">
    <source>
        <dbReference type="EMBL" id="CAC9922695.1"/>
    </source>
</evidence>
<dbReference type="PROSITE" id="PS50076">
    <property type="entry name" value="DNAJ_2"/>
    <property type="match status" value="1"/>
</dbReference>
<feature type="repeat" description="CXXCXGXG motif" evidence="10">
    <location>
        <begin position="195"/>
        <end position="202"/>
    </location>
</feature>
<comment type="function">
    <text evidence="7 10">Participates actively in the response to hyperosmotic and heat shock by preventing the aggregation of stress-denatured proteins and by disaggregating proteins, also in an autonomous, DnaK-independent fashion. Unfolded proteins bind initially to DnaJ; upon interaction with the DnaJ-bound protein, DnaK hydrolyzes its bound ATP, resulting in the formation of a stable complex. GrpE releases ADP from DnaK; ATP binding to DnaK triggers the release of the substrate protein, thus completing the reaction cycle. Several rounds of ATP-dependent interactions between DnaJ, DnaK and GrpE are required for fully efficient folding. Also involved, together with DnaK and GrpE, in the DNA replication of plasmids through activation of initiation proteins.</text>
</comment>
<dbReference type="InterPro" id="IPR036410">
    <property type="entry name" value="HSP_DnaJ_Cys-rich_dom_sf"/>
</dbReference>
<comment type="cofactor">
    <cofactor evidence="10">
        <name>Zn(2+)</name>
        <dbReference type="ChEBI" id="CHEBI:29105"/>
    </cofactor>
    <text evidence="10">Binds 2 Zn(2+) ions per monomer.</text>
</comment>
<sequence>MMVFMRDLYEILEIERTATSSEIKKAYRKKAKQYHPDLHPGDEEAETKFKEVNFAYEVLSDETKKRTYDVYGEEGLKNDFGASGGGDFGGFGDIFGDIFDMFGGGFGANFSGGNTAKAPRDGAHIRYDLNLTFKEAVFGTEKDIQIRRTEECSRCHGSGAEDDESIHTCETCGGSGQVRQATSSAFGRFMRVVPCDDCGGTGTVIEKPCKHCHGSGRETVNRKLHIRIPAGVDSRSVITMSGEGHAGENGGQAGTVYIYLHIEEDAVFSREGNDLHVDIPIRYEDAVLGGTIQVPTLKEIIDYDIPAGTQSGETFKIKGEGVPFLRREGAGDLLFTVKILVPTKVSAEERELLEELRNKKGETKTEQEKGFIQKIKDFFD</sequence>
<dbReference type="InterPro" id="IPR008971">
    <property type="entry name" value="HSP40/DnaJ_pept-bd"/>
</dbReference>
<feature type="binding site" evidence="10">
    <location>
        <position position="172"/>
    </location>
    <ligand>
        <name>Zn(2+)</name>
        <dbReference type="ChEBI" id="CHEBI:29105"/>
        <label>2</label>
    </ligand>
</feature>
<feature type="domain" description="J" evidence="12">
    <location>
        <begin position="7"/>
        <end position="72"/>
    </location>
</feature>
<dbReference type="Pfam" id="PF01556">
    <property type="entry name" value="DnaJ_C"/>
    <property type="match status" value="1"/>
</dbReference>